<accession>A0ACA9SXD3</accession>
<dbReference type="EMBL" id="CAJVQC010169841">
    <property type="protein sequence ID" value="CAG8850241.1"/>
    <property type="molecule type" value="Genomic_DNA"/>
</dbReference>
<protein>
    <submittedName>
        <fullName evidence="1">21883_t:CDS:1</fullName>
    </submittedName>
</protein>
<organism evidence="1 2">
    <name type="scientific">Racocetra persica</name>
    <dbReference type="NCBI Taxonomy" id="160502"/>
    <lineage>
        <taxon>Eukaryota</taxon>
        <taxon>Fungi</taxon>
        <taxon>Fungi incertae sedis</taxon>
        <taxon>Mucoromycota</taxon>
        <taxon>Glomeromycotina</taxon>
        <taxon>Glomeromycetes</taxon>
        <taxon>Diversisporales</taxon>
        <taxon>Gigasporaceae</taxon>
        <taxon>Racocetra</taxon>
    </lineage>
</organism>
<name>A0ACA9SXD3_9GLOM</name>
<comment type="caution">
    <text evidence="1">The sequence shown here is derived from an EMBL/GenBank/DDBJ whole genome shotgun (WGS) entry which is preliminary data.</text>
</comment>
<feature type="non-terminal residue" evidence="1">
    <location>
        <position position="1"/>
    </location>
</feature>
<dbReference type="Proteomes" id="UP000789920">
    <property type="component" value="Unassembled WGS sequence"/>
</dbReference>
<sequence>LTGIATQNISRSMIHSALRIITDEWGFRTFAFHNQELNNFLLQIDTLIIDKISM</sequence>
<keyword evidence="2" id="KW-1185">Reference proteome</keyword>
<gene>
    <name evidence="1" type="ORF">RPERSI_LOCUS35989</name>
</gene>
<feature type="non-terminal residue" evidence="1">
    <location>
        <position position="54"/>
    </location>
</feature>
<evidence type="ECO:0000313" key="2">
    <source>
        <dbReference type="Proteomes" id="UP000789920"/>
    </source>
</evidence>
<reference evidence="1" key="1">
    <citation type="submission" date="2021-06" db="EMBL/GenBank/DDBJ databases">
        <authorList>
            <person name="Kallberg Y."/>
            <person name="Tangrot J."/>
            <person name="Rosling A."/>
        </authorList>
    </citation>
    <scope>NUCLEOTIDE SEQUENCE</scope>
    <source>
        <strain evidence="1">MA461A</strain>
    </source>
</reference>
<evidence type="ECO:0000313" key="1">
    <source>
        <dbReference type="EMBL" id="CAG8850241.1"/>
    </source>
</evidence>
<proteinExistence type="predicted"/>